<proteinExistence type="predicted"/>
<dbReference type="PROSITE" id="PS51257">
    <property type="entry name" value="PROKAR_LIPOPROTEIN"/>
    <property type="match status" value="1"/>
</dbReference>
<gene>
    <name evidence="3" type="ORF">FRZ32_03615</name>
</gene>
<feature type="region of interest" description="Disordered" evidence="1">
    <location>
        <begin position="55"/>
        <end position="75"/>
    </location>
</feature>
<keyword evidence="2" id="KW-0732">Signal</keyword>
<organism evidence="3 4">
    <name type="scientific">Allosphingosinicella ginsenosidimutans</name>
    <dbReference type="NCBI Taxonomy" id="1176539"/>
    <lineage>
        <taxon>Bacteria</taxon>
        <taxon>Pseudomonadati</taxon>
        <taxon>Pseudomonadota</taxon>
        <taxon>Alphaproteobacteria</taxon>
        <taxon>Sphingomonadales</taxon>
        <taxon>Sphingomonadaceae</taxon>
        <taxon>Allosphingosinicella</taxon>
    </lineage>
</organism>
<name>A0A5C6TQU4_9SPHN</name>
<evidence type="ECO:0000313" key="4">
    <source>
        <dbReference type="Proteomes" id="UP000321249"/>
    </source>
</evidence>
<accession>A0A5C6TQU4</accession>
<sequence>MRKSALFAGLAALALSAAACHRQEGRGGLSADDDQRLDNAAAMLDANVIDTSPDDLTVNASDLEGNQDANALDVD</sequence>
<dbReference type="Proteomes" id="UP000321249">
    <property type="component" value="Unassembled WGS sequence"/>
</dbReference>
<dbReference type="AlphaFoldDB" id="A0A5C6TQU4"/>
<dbReference type="RefSeq" id="WP_147042219.1">
    <property type="nucleotide sequence ID" value="NZ_BAABIR010000002.1"/>
</dbReference>
<reference evidence="3 4" key="1">
    <citation type="journal article" date="2015" name="J. Microbiol.">
        <title>Sphingosinicella ginsenosidimutans sp. nov., with ginsenoside converting activity.</title>
        <authorList>
            <person name="Kim J.K."/>
            <person name="Kang M.S."/>
            <person name="Park S.C."/>
            <person name="Kim K.M."/>
            <person name="Choi K."/>
            <person name="Yoon M.H."/>
            <person name="Im W.T."/>
        </authorList>
    </citation>
    <scope>NUCLEOTIDE SEQUENCE [LARGE SCALE GENOMIC DNA]</scope>
    <source>
        <strain evidence="3 4">BS-11</strain>
    </source>
</reference>
<dbReference type="EMBL" id="VOQQ01000001">
    <property type="protein sequence ID" value="TXC62832.1"/>
    <property type="molecule type" value="Genomic_DNA"/>
</dbReference>
<feature type="signal peptide" evidence="2">
    <location>
        <begin position="1"/>
        <end position="19"/>
    </location>
</feature>
<comment type="caution">
    <text evidence="3">The sequence shown here is derived from an EMBL/GenBank/DDBJ whole genome shotgun (WGS) entry which is preliminary data.</text>
</comment>
<evidence type="ECO:0000313" key="3">
    <source>
        <dbReference type="EMBL" id="TXC62832.1"/>
    </source>
</evidence>
<protein>
    <recommendedName>
        <fullName evidence="5">Circumsporozoite protein</fullName>
    </recommendedName>
</protein>
<evidence type="ECO:0000256" key="2">
    <source>
        <dbReference type="SAM" id="SignalP"/>
    </source>
</evidence>
<evidence type="ECO:0000256" key="1">
    <source>
        <dbReference type="SAM" id="MobiDB-lite"/>
    </source>
</evidence>
<evidence type="ECO:0008006" key="5">
    <source>
        <dbReference type="Google" id="ProtNLM"/>
    </source>
</evidence>
<feature type="chain" id="PRO_5022783460" description="Circumsporozoite protein" evidence="2">
    <location>
        <begin position="20"/>
        <end position="75"/>
    </location>
</feature>
<keyword evidence="4" id="KW-1185">Reference proteome</keyword>